<dbReference type="PANTHER" id="PTHR32419:SF6">
    <property type="entry name" value="GLUTATHIONE S-TRANSFERASE OMEGA-LIKE 1-RELATED"/>
    <property type="match status" value="1"/>
</dbReference>
<name>A0ABY9LI65_9STRE</name>
<evidence type="ECO:0000313" key="3">
    <source>
        <dbReference type="Proteomes" id="UP001238096"/>
    </source>
</evidence>
<organism evidence="2 3">
    <name type="scientific">Streptococcus didelphis</name>
    <dbReference type="NCBI Taxonomy" id="102886"/>
    <lineage>
        <taxon>Bacteria</taxon>
        <taxon>Bacillati</taxon>
        <taxon>Bacillota</taxon>
        <taxon>Bacilli</taxon>
        <taxon>Lactobacillales</taxon>
        <taxon>Streptococcaceae</taxon>
        <taxon>Streptococcus</taxon>
    </lineage>
</organism>
<dbReference type="Gene3D" id="3.40.30.10">
    <property type="entry name" value="Glutaredoxin"/>
    <property type="match status" value="1"/>
</dbReference>
<evidence type="ECO:0000259" key="1">
    <source>
        <dbReference type="PROSITE" id="PS50405"/>
    </source>
</evidence>
<dbReference type="Proteomes" id="UP001238096">
    <property type="component" value="Chromosome"/>
</dbReference>
<dbReference type="SFLD" id="SFLDG01148">
    <property type="entry name" value="Xi_(cytGST)"/>
    <property type="match status" value="1"/>
</dbReference>
<dbReference type="InterPro" id="IPR010987">
    <property type="entry name" value="Glutathione-S-Trfase_C-like"/>
</dbReference>
<dbReference type="SUPFAM" id="SSF47616">
    <property type="entry name" value="GST C-terminal domain-like"/>
    <property type="match status" value="1"/>
</dbReference>
<reference evidence="3" key="1">
    <citation type="submission" date="2022-10" db="EMBL/GenBank/DDBJ databases">
        <title>Streptococcus didelphis as causative of fatal infections in opossums (Didelphis albiventris).</title>
        <authorList>
            <person name="Breyer G.M."/>
            <person name="Da Silva M.E.R.J."/>
            <person name="Siqueira F.M."/>
        </authorList>
    </citation>
    <scope>NUCLEOTIDE SEQUENCE [LARGE SCALE GENOMIC DNA]</scope>
    <source>
        <strain evidence="3">LBVP101/21</strain>
    </source>
</reference>
<sequence>MGILIDGKWHAGEIDTKKTGGRFIKKDSQFRNWITKDGSAGPTGSSGFKAQAGRYHLYVSLACPWANRTLIVRTLKGLEELVSISIVSPYLLDNGWSFDSFKKVTADPVIGAKYLYPLYTHVDPHYSGSVTVPVLYDLVEDKIINNESSEIIRIFNTAFDDLGAKPGNYYPEELQKEIDEMNDLIYPNVNLGVYKAGFATSQTVYEREVKRIFTVLDQLEEHLADHDYLVGDRLTEADIHLFTTLIRFDSVYYGHFKCNIKQIVNYPNLWRYTRKIYHLPAIKETIDFEHIKHHYYGSHKKINPNGIIPLGPDLDLSL</sequence>
<gene>
    <name evidence="2" type="ORF">N1496_07025</name>
</gene>
<dbReference type="PROSITE" id="PS50405">
    <property type="entry name" value="GST_CTER"/>
    <property type="match status" value="1"/>
</dbReference>
<dbReference type="SFLD" id="SFLDG01206">
    <property type="entry name" value="Xi.1"/>
    <property type="match status" value="1"/>
</dbReference>
<dbReference type="Pfam" id="PF13410">
    <property type="entry name" value="GST_C_2"/>
    <property type="match status" value="1"/>
</dbReference>
<dbReference type="InterPro" id="IPR036282">
    <property type="entry name" value="Glutathione-S-Trfase_C_sf"/>
</dbReference>
<dbReference type="CDD" id="cd03190">
    <property type="entry name" value="GST_C_Omega_like"/>
    <property type="match status" value="1"/>
</dbReference>
<dbReference type="InterPro" id="IPR047047">
    <property type="entry name" value="GST_Omega-like_C"/>
</dbReference>
<keyword evidence="3" id="KW-1185">Reference proteome</keyword>
<dbReference type="InterPro" id="IPR004045">
    <property type="entry name" value="Glutathione_S-Trfase_N"/>
</dbReference>
<proteinExistence type="predicted"/>
<dbReference type="PIRSF" id="PIRSF015753">
    <property type="entry name" value="GST"/>
    <property type="match status" value="1"/>
</dbReference>
<dbReference type="RefSeq" id="WP_026216501.1">
    <property type="nucleotide sequence ID" value="NZ_CP110509.1"/>
</dbReference>
<dbReference type="Pfam" id="PF13409">
    <property type="entry name" value="GST_N_2"/>
    <property type="match status" value="1"/>
</dbReference>
<dbReference type="Gene3D" id="1.20.1050.10">
    <property type="match status" value="1"/>
</dbReference>
<dbReference type="SUPFAM" id="SSF52833">
    <property type="entry name" value="Thioredoxin-like"/>
    <property type="match status" value="1"/>
</dbReference>
<dbReference type="SFLD" id="SFLDS00019">
    <property type="entry name" value="Glutathione_Transferase_(cytos"/>
    <property type="match status" value="1"/>
</dbReference>
<protein>
    <submittedName>
        <fullName evidence="2">Glutathione S-transferase family protein</fullName>
    </submittedName>
</protein>
<dbReference type="InterPro" id="IPR040079">
    <property type="entry name" value="Glutathione_S-Trfase"/>
</dbReference>
<feature type="domain" description="GST C-terminal" evidence="1">
    <location>
        <begin position="171"/>
        <end position="298"/>
    </location>
</feature>
<evidence type="ECO:0000313" key="2">
    <source>
        <dbReference type="EMBL" id="WMB27806.1"/>
    </source>
</evidence>
<accession>A0ABY9LI65</accession>
<dbReference type="InterPro" id="IPR036249">
    <property type="entry name" value="Thioredoxin-like_sf"/>
</dbReference>
<dbReference type="EMBL" id="CP110509">
    <property type="protein sequence ID" value="WMB27806.1"/>
    <property type="molecule type" value="Genomic_DNA"/>
</dbReference>
<dbReference type="PANTHER" id="PTHR32419">
    <property type="entry name" value="GLUTATHIONYL-HYDROQUINONE REDUCTASE"/>
    <property type="match status" value="1"/>
</dbReference>
<dbReference type="InterPro" id="IPR016639">
    <property type="entry name" value="GST_Omega/GSH"/>
</dbReference>